<evidence type="ECO:0000256" key="3">
    <source>
        <dbReference type="ARBA" id="ARBA00022553"/>
    </source>
</evidence>
<dbReference type="Gene3D" id="1.10.287.130">
    <property type="match status" value="1"/>
</dbReference>
<dbReference type="InterPro" id="IPR000014">
    <property type="entry name" value="PAS"/>
</dbReference>
<dbReference type="SMART" id="SM00387">
    <property type="entry name" value="HATPase_c"/>
    <property type="match status" value="1"/>
</dbReference>
<dbReference type="SUPFAM" id="SSF47384">
    <property type="entry name" value="Homodimeric domain of signal transducing histidine kinase"/>
    <property type="match status" value="1"/>
</dbReference>
<dbReference type="Gene3D" id="3.30.450.20">
    <property type="entry name" value="PAS domain"/>
    <property type="match status" value="1"/>
</dbReference>
<dbReference type="Pfam" id="PF00512">
    <property type="entry name" value="HisKA"/>
    <property type="match status" value="1"/>
</dbReference>
<dbReference type="InterPro" id="IPR013767">
    <property type="entry name" value="PAS_fold"/>
</dbReference>
<dbReference type="Gene3D" id="6.10.340.10">
    <property type="match status" value="1"/>
</dbReference>
<dbReference type="AlphaFoldDB" id="A0A6G7PXN2"/>
<evidence type="ECO:0000256" key="6">
    <source>
        <dbReference type="ARBA" id="ARBA00022777"/>
    </source>
</evidence>
<dbReference type="PROSITE" id="PS50112">
    <property type="entry name" value="PAS"/>
    <property type="match status" value="1"/>
</dbReference>
<dbReference type="InterPro" id="IPR005467">
    <property type="entry name" value="His_kinase_dom"/>
</dbReference>
<dbReference type="CDD" id="cd00082">
    <property type="entry name" value="HisKA"/>
    <property type="match status" value="1"/>
</dbReference>
<dbReference type="SMART" id="SM00388">
    <property type="entry name" value="HisKA"/>
    <property type="match status" value="1"/>
</dbReference>
<gene>
    <name evidence="9" type="ORF">G4V39_09275</name>
</gene>
<accession>A0A6G7PXN2</accession>
<dbReference type="EMBL" id="CP048877">
    <property type="protein sequence ID" value="QIJ72449.1"/>
    <property type="molecule type" value="Genomic_DNA"/>
</dbReference>
<sequence>MVSWGRWSLRRRLFVLVLSLVLITALALAVLVRLLVIPPLVSAYLERGQDVGRAIGAVIVEHIASGDKEALEGLLTTELKLFQRHLAGVALLDEMGEVTIFVSEVEDLQRTYQVEVPLVKDGEHFGTLKLFLKRGHIDATIRRLGFIFIGVVSLVLLVLLGAVHLFVSSINRSLNQLMKLAQSVAQGNLDVLSRLGEEVHCWRLVSCPEKDCPAYGRKDLPCWLIDQTRCFQCPEGRFPQKIEYCRRCPVYIRHAGSNELVQLGDVFNFMILQLREGREALERAQALRESLIENSLEAIIASDAKGNIVIFNEAAVALFGYRPEQVIGELCIWDLFPEGMWEGISNRLKGGQKRLKNLETLVITKDGEEVPVWLNAAILTDEQGQMGVVCFIRDWRQIQYMEERLLETERLANIGRGVAHVVHEIKNPLIAIAGLTKRVLKSLPPEDPNAFKMRLVLQEIERLLTMLEDIRDFTKPTRLNKRKEDINLVVEESVLLLQSELGPAGINLVLELDQELPPIPYDFDRIKQVLINLIENAIEAMPEGGKLIIKTYRDGAWVVIVVEDTGKGIPPEELEKVFDPFFTTKARGTGLGLPISKRIVEDHGGTLEIHSRPGQGTRCILRLPIPLEERKEAGLAVAG</sequence>
<protein>
    <recommendedName>
        <fullName evidence="2">histidine kinase</fullName>
        <ecNumber evidence="2">2.7.13.3</ecNumber>
    </recommendedName>
</protein>
<keyword evidence="4" id="KW-0808">Transferase</keyword>
<dbReference type="InterPro" id="IPR036097">
    <property type="entry name" value="HisK_dim/P_sf"/>
</dbReference>
<dbReference type="InterPro" id="IPR000700">
    <property type="entry name" value="PAS-assoc_C"/>
</dbReference>
<keyword evidence="5" id="KW-0547">Nucleotide-binding</keyword>
<dbReference type="InterPro" id="IPR036890">
    <property type="entry name" value="HATPase_C_sf"/>
</dbReference>
<organism evidence="9 10">
    <name type="scientific">Thermosulfuriphilus ammonigenes</name>
    <dbReference type="NCBI Taxonomy" id="1936021"/>
    <lineage>
        <taxon>Bacteria</taxon>
        <taxon>Pseudomonadati</taxon>
        <taxon>Thermodesulfobacteriota</taxon>
        <taxon>Thermodesulfobacteria</taxon>
        <taxon>Thermodesulfobacteriales</taxon>
        <taxon>Thermodesulfobacteriaceae</taxon>
        <taxon>Thermosulfuriphilus</taxon>
    </lineage>
</organism>
<dbReference type="PROSITE" id="PS50113">
    <property type="entry name" value="PAC"/>
    <property type="match status" value="1"/>
</dbReference>
<dbReference type="GO" id="GO:0000155">
    <property type="term" value="F:phosphorelay sensor kinase activity"/>
    <property type="evidence" value="ECO:0007669"/>
    <property type="project" value="InterPro"/>
</dbReference>
<dbReference type="InterPro" id="IPR004358">
    <property type="entry name" value="Sig_transdc_His_kin-like_C"/>
</dbReference>
<comment type="catalytic activity">
    <reaction evidence="1">
        <text>ATP + protein L-histidine = ADP + protein N-phospho-L-histidine.</text>
        <dbReference type="EC" id="2.7.13.3"/>
    </reaction>
</comment>
<proteinExistence type="predicted"/>
<dbReference type="PRINTS" id="PR00344">
    <property type="entry name" value="BCTRLSENSOR"/>
</dbReference>
<evidence type="ECO:0000313" key="9">
    <source>
        <dbReference type="EMBL" id="QIJ72449.1"/>
    </source>
</evidence>
<dbReference type="PROSITE" id="PS50109">
    <property type="entry name" value="HIS_KIN"/>
    <property type="match status" value="1"/>
</dbReference>
<dbReference type="Pfam" id="PF00989">
    <property type="entry name" value="PAS"/>
    <property type="match status" value="1"/>
</dbReference>
<evidence type="ECO:0000256" key="5">
    <source>
        <dbReference type="ARBA" id="ARBA00022741"/>
    </source>
</evidence>
<dbReference type="SUPFAM" id="SSF55785">
    <property type="entry name" value="PYP-like sensor domain (PAS domain)"/>
    <property type="match status" value="1"/>
</dbReference>
<dbReference type="Pfam" id="PF02518">
    <property type="entry name" value="HATPase_c"/>
    <property type="match status" value="1"/>
</dbReference>
<dbReference type="GO" id="GO:0005524">
    <property type="term" value="F:ATP binding"/>
    <property type="evidence" value="ECO:0007669"/>
    <property type="project" value="UniProtKB-KW"/>
</dbReference>
<dbReference type="KEGG" id="tav:G4V39_09275"/>
<keyword evidence="3" id="KW-0597">Phosphoprotein</keyword>
<dbReference type="InterPro" id="IPR003661">
    <property type="entry name" value="HisK_dim/P_dom"/>
</dbReference>
<dbReference type="CDD" id="cd00130">
    <property type="entry name" value="PAS"/>
    <property type="match status" value="1"/>
</dbReference>
<dbReference type="EC" id="2.7.13.3" evidence="2"/>
<keyword evidence="7" id="KW-0067">ATP-binding</keyword>
<dbReference type="SMART" id="SM00091">
    <property type="entry name" value="PAS"/>
    <property type="match status" value="1"/>
</dbReference>
<dbReference type="Gene3D" id="3.30.565.10">
    <property type="entry name" value="Histidine kinase-like ATPase, C-terminal domain"/>
    <property type="match status" value="1"/>
</dbReference>
<dbReference type="GO" id="GO:0006355">
    <property type="term" value="P:regulation of DNA-templated transcription"/>
    <property type="evidence" value="ECO:0007669"/>
    <property type="project" value="InterPro"/>
</dbReference>
<evidence type="ECO:0000256" key="1">
    <source>
        <dbReference type="ARBA" id="ARBA00000085"/>
    </source>
</evidence>
<evidence type="ECO:0000256" key="4">
    <source>
        <dbReference type="ARBA" id="ARBA00022679"/>
    </source>
</evidence>
<dbReference type="Proteomes" id="UP000502179">
    <property type="component" value="Chromosome"/>
</dbReference>
<dbReference type="NCBIfam" id="TIGR00229">
    <property type="entry name" value="sensory_box"/>
    <property type="match status" value="1"/>
</dbReference>
<dbReference type="InterPro" id="IPR035965">
    <property type="entry name" value="PAS-like_dom_sf"/>
</dbReference>
<evidence type="ECO:0000313" key="10">
    <source>
        <dbReference type="Proteomes" id="UP000502179"/>
    </source>
</evidence>
<evidence type="ECO:0000256" key="7">
    <source>
        <dbReference type="ARBA" id="ARBA00022840"/>
    </source>
</evidence>
<dbReference type="RefSeq" id="WP_166032665.1">
    <property type="nucleotide sequence ID" value="NZ_CP048877.1"/>
</dbReference>
<evidence type="ECO:0000256" key="8">
    <source>
        <dbReference type="ARBA" id="ARBA00023012"/>
    </source>
</evidence>
<dbReference type="SUPFAM" id="SSF55874">
    <property type="entry name" value="ATPase domain of HSP90 chaperone/DNA topoisomerase II/histidine kinase"/>
    <property type="match status" value="1"/>
</dbReference>
<name>A0A6G7PXN2_9BACT</name>
<dbReference type="PANTHER" id="PTHR43065:SF10">
    <property type="entry name" value="PEROXIDE STRESS-ACTIVATED HISTIDINE KINASE MAK3"/>
    <property type="match status" value="1"/>
</dbReference>
<reference evidence="9 10" key="1">
    <citation type="submission" date="2020-02" db="EMBL/GenBank/DDBJ databases">
        <title>Genome analysis of Thermosulfuriphilus ammonigenes ST65T, an anaerobic thermophilic chemolithoautotrophic bacterium isolated from a deep-sea hydrothermal vent.</title>
        <authorList>
            <person name="Slobodkina G."/>
            <person name="Allioux M."/>
            <person name="Merkel A."/>
            <person name="Alain K."/>
            <person name="Jebbar M."/>
            <person name="Slobodkin A."/>
        </authorList>
    </citation>
    <scope>NUCLEOTIDE SEQUENCE [LARGE SCALE GENOMIC DNA]</scope>
    <source>
        <strain evidence="9 10">ST65</strain>
    </source>
</reference>
<keyword evidence="6" id="KW-0418">Kinase</keyword>
<keyword evidence="8" id="KW-0902">Two-component regulatory system</keyword>
<dbReference type="PANTHER" id="PTHR43065">
    <property type="entry name" value="SENSOR HISTIDINE KINASE"/>
    <property type="match status" value="1"/>
</dbReference>
<keyword evidence="10" id="KW-1185">Reference proteome</keyword>
<dbReference type="InterPro" id="IPR003594">
    <property type="entry name" value="HATPase_dom"/>
</dbReference>
<evidence type="ECO:0000256" key="2">
    <source>
        <dbReference type="ARBA" id="ARBA00012438"/>
    </source>
</evidence>